<reference evidence="2" key="2">
    <citation type="submission" date="2017-10" db="EMBL/GenBank/DDBJ databases">
        <title>Ladona fulva Genome sequencing and assembly.</title>
        <authorList>
            <person name="Murali S."/>
            <person name="Richards S."/>
            <person name="Bandaranaike D."/>
            <person name="Bellair M."/>
            <person name="Blankenburg K."/>
            <person name="Chao H."/>
            <person name="Dinh H."/>
            <person name="Doddapaneni H."/>
            <person name="Dugan-Rocha S."/>
            <person name="Elkadiri S."/>
            <person name="Gnanaolivu R."/>
            <person name="Hernandez B."/>
            <person name="Skinner E."/>
            <person name="Javaid M."/>
            <person name="Lee S."/>
            <person name="Li M."/>
            <person name="Ming W."/>
            <person name="Munidasa M."/>
            <person name="Muniz J."/>
            <person name="Nguyen L."/>
            <person name="Hughes D."/>
            <person name="Osuji N."/>
            <person name="Pu L.-L."/>
            <person name="Puazo M."/>
            <person name="Qu C."/>
            <person name="Quiroz J."/>
            <person name="Raj R."/>
            <person name="Weissenberger G."/>
            <person name="Xin Y."/>
            <person name="Zou X."/>
            <person name="Han Y."/>
            <person name="Worley K."/>
            <person name="Muzny D."/>
            <person name="Gibbs R."/>
        </authorList>
    </citation>
    <scope>NUCLEOTIDE SEQUENCE</scope>
    <source>
        <strain evidence="2">Sampled in the wild</strain>
    </source>
</reference>
<dbReference type="EMBL" id="KZ308518">
    <property type="protein sequence ID" value="KAG8230911.1"/>
    <property type="molecule type" value="Genomic_DNA"/>
</dbReference>
<name>A0A8K0K9L2_LADFU</name>
<proteinExistence type="predicted"/>
<dbReference type="Proteomes" id="UP000792457">
    <property type="component" value="Unassembled WGS sequence"/>
</dbReference>
<keyword evidence="3" id="KW-1185">Reference proteome</keyword>
<evidence type="ECO:0000313" key="3">
    <source>
        <dbReference type="Proteomes" id="UP000792457"/>
    </source>
</evidence>
<evidence type="ECO:0000313" key="2">
    <source>
        <dbReference type="EMBL" id="KAG8230911.1"/>
    </source>
</evidence>
<dbReference type="AlphaFoldDB" id="A0A8K0K9L2"/>
<organism evidence="2 3">
    <name type="scientific">Ladona fulva</name>
    <name type="common">Scarce chaser dragonfly</name>
    <name type="synonym">Libellula fulva</name>
    <dbReference type="NCBI Taxonomy" id="123851"/>
    <lineage>
        <taxon>Eukaryota</taxon>
        <taxon>Metazoa</taxon>
        <taxon>Ecdysozoa</taxon>
        <taxon>Arthropoda</taxon>
        <taxon>Hexapoda</taxon>
        <taxon>Insecta</taxon>
        <taxon>Pterygota</taxon>
        <taxon>Palaeoptera</taxon>
        <taxon>Odonata</taxon>
        <taxon>Epiprocta</taxon>
        <taxon>Anisoptera</taxon>
        <taxon>Libelluloidea</taxon>
        <taxon>Libellulidae</taxon>
        <taxon>Ladona</taxon>
    </lineage>
</organism>
<comment type="caution">
    <text evidence="2">The sequence shown here is derived from an EMBL/GenBank/DDBJ whole genome shotgun (WGS) entry which is preliminary data.</text>
</comment>
<evidence type="ECO:0000256" key="1">
    <source>
        <dbReference type="SAM" id="MobiDB-lite"/>
    </source>
</evidence>
<sequence>MGRPVETNLRRHIKQSDSHPGKKLYSCPFCISDGMPKDKGTCSLKEQSNTFSANSAREILEHINTKHPEEKDFSFKCHNAGELLRRLLAFLGIHNPRCEVFEKNRNEDSPEKYSSVADSEERMYEGGEEMNLEGDADSNPSIRNGYPPETSAVSISQKSSCAKDLQLTEKVNESSHERSIQIRREMISDRMPCNLEEQSWVNDRDKNHGTVDPSQGFNSDIGMEHLVKEKNTESLSSQRIDALNPTMHSSVLYTEAKKKATIGDDVANSLPQAINDAKASEERSCDSEMEPQICCISNVFTMAESDVDAEFSSRENAIPKDTNSCADNVETSSVTFYGDHGNLGCISMKKEAEVEVIDIEEDEVPSRNITEPVLRDKTLALSRDISKINADEMKTSGPPMSNGQNTNLRCNVDSDSHDLLEQKNDSPTKQKRKVPRWSSVVEIIEKRDGVISLWPTSP</sequence>
<feature type="compositionally biased region" description="Basic and acidic residues" evidence="1">
    <location>
        <begin position="412"/>
        <end position="428"/>
    </location>
</feature>
<gene>
    <name evidence="2" type="ORF">J437_LFUL002943</name>
</gene>
<feature type="compositionally biased region" description="Polar residues" evidence="1">
    <location>
        <begin position="398"/>
        <end position="409"/>
    </location>
</feature>
<feature type="region of interest" description="Disordered" evidence="1">
    <location>
        <begin position="391"/>
        <end position="436"/>
    </location>
</feature>
<accession>A0A8K0K9L2</accession>
<protein>
    <submittedName>
        <fullName evidence="2">Uncharacterized protein</fullName>
    </submittedName>
</protein>
<reference evidence="2" key="1">
    <citation type="submission" date="2013-04" db="EMBL/GenBank/DDBJ databases">
        <authorList>
            <person name="Qu J."/>
            <person name="Murali S.C."/>
            <person name="Bandaranaike D."/>
            <person name="Bellair M."/>
            <person name="Blankenburg K."/>
            <person name="Chao H."/>
            <person name="Dinh H."/>
            <person name="Doddapaneni H."/>
            <person name="Downs B."/>
            <person name="Dugan-Rocha S."/>
            <person name="Elkadiri S."/>
            <person name="Gnanaolivu R.D."/>
            <person name="Hernandez B."/>
            <person name="Javaid M."/>
            <person name="Jayaseelan J.C."/>
            <person name="Lee S."/>
            <person name="Li M."/>
            <person name="Ming W."/>
            <person name="Munidasa M."/>
            <person name="Muniz J."/>
            <person name="Nguyen L."/>
            <person name="Ongeri F."/>
            <person name="Osuji N."/>
            <person name="Pu L.-L."/>
            <person name="Puazo M."/>
            <person name="Qu C."/>
            <person name="Quiroz J."/>
            <person name="Raj R."/>
            <person name="Weissenberger G."/>
            <person name="Xin Y."/>
            <person name="Zou X."/>
            <person name="Han Y."/>
            <person name="Richards S."/>
            <person name="Worley K."/>
            <person name="Muzny D."/>
            <person name="Gibbs R."/>
        </authorList>
    </citation>
    <scope>NUCLEOTIDE SEQUENCE</scope>
    <source>
        <strain evidence="2">Sampled in the wild</strain>
    </source>
</reference>